<dbReference type="PANTHER" id="PTHR30349">
    <property type="entry name" value="PHAGE INTEGRASE-RELATED"/>
    <property type="match status" value="1"/>
</dbReference>
<dbReference type="Gene3D" id="1.10.443.10">
    <property type="entry name" value="Intergrase catalytic core"/>
    <property type="match status" value="1"/>
</dbReference>
<dbReference type="Pfam" id="PF00589">
    <property type="entry name" value="Phage_integrase"/>
    <property type="match status" value="1"/>
</dbReference>
<dbReference type="PANTHER" id="PTHR30349:SF41">
    <property type="entry name" value="INTEGRASE_RECOMBINASE PROTEIN MJ0367-RELATED"/>
    <property type="match status" value="1"/>
</dbReference>
<dbReference type="GO" id="GO:0015074">
    <property type="term" value="P:DNA integration"/>
    <property type="evidence" value="ECO:0007669"/>
    <property type="project" value="UniProtKB-KW"/>
</dbReference>
<evidence type="ECO:0000313" key="7">
    <source>
        <dbReference type="Proteomes" id="UP000189818"/>
    </source>
</evidence>
<dbReference type="Proteomes" id="UP000189818">
    <property type="component" value="Unassembled WGS sequence"/>
</dbReference>
<evidence type="ECO:0000256" key="1">
    <source>
        <dbReference type="ARBA" id="ARBA00008857"/>
    </source>
</evidence>
<organism evidence="6 7">
    <name type="scientific">Rhizorhabdus histidinilytica</name>
    <dbReference type="NCBI Taxonomy" id="439228"/>
    <lineage>
        <taxon>Bacteria</taxon>
        <taxon>Pseudomonadati</taxon>
        <taxon>Pseudomonadota</taxon>
        <taxon>Alphaproteobacteria</taxon>
        <taxon>Sphingomonadales</taxon>
        <taxon>Sphingomonadaceae</taxon>
        <taxon>Rhizorhabdus</taxon>
    </lineage>
</organism>
<feature type="domain" description="Tyr recombinase" evidence="5">
    <location>
        <begin position="170"/>
        <end position="388"/>
    </location>
</feature>
<evidence type="ECO:0000256" key="2">
    <source>
        <dbReference type="ARBA" id="ARBA00022908"/>
    </source>
</evidence>
<dbReference type="InterPro" id="IPR013762">
    <property type="entry name" value="Integrase-like_cat_sf"/>
</dbReference>
<dbReference type="AlphaFoldDB" id="A0A1T5C4D0"/>
<keyword evidence="2" id="KW-0229">DNA integration</keyword>
<dbReference type="GO" id="GO:0006310">
    <property type="term" value="P:DNA recombination"/>
    <property type="evidence" value="ECO:0007669"/>
    <property type="project" value="UniProtKB-KW"/>
</dbReference>
<dbReference type="PROSITE" id="PS51898">
    <property type="entry name" value="TYR_RECOMBINASE"/>
    <property type="match status" value="1"/>
</dbReference>
<dbReference type="SUPFAM" id="SSF56349">
    <property type="entry name" value="DNA breaking-rejoining enzymes"/>
    <property type="match status" value="1"/>
</dbReference>
<dbReference type="InterPro" id="IPR002104">
    <property type="entry name" value="Integrase_catalytic"/>
</dbReference>
<proteinExistence type="inferred from homology"/>
<dbReference type="InterPro" id="IPR010998">
    <property type="entry name" value="Integrase_recombinase_N"/>
</dbReference>
<dbReference type="EMBL" id="FUYM01000003">
    <property type="protein sequence ID" value="SKB54284.1"/>
    <property type="molecule type" value="Genomic_DNA"/>
</dbReference>
<evidence type="ECO:0000256" key="3">
    <source>
        <dbReference type="ARBA" id="ARBA00023125"/>
    </source>
</evidence>
<evidence type="ECO:0000259" key="5">
    <source>
        <dbReference type="PROSITE" id="PS51898"/>
    </source>
</evidence>
<comment type="similarity">
    <text evidence="1">Belongs to the 'phage' integrase family.</text>
</comment>
<keyword evidence="7" id="KW-1185">Reference proteome</keyword>
<accession>A0A1T5C4D0</accession>
<keyword evidence="3" id="KW-0238">DNA-binding</keyword>
<reference evidence="7" key="1">
    <citation type="submission" date="2017-02" db="EMBL/GenBank/DDBJ databases">
        <authorList>
            <person name="Varghese N."/>
            <person name="Submissions S."/>
        </authorList>
    </citation>
    <scope>NUCLEOTIDE SEQUENCE [LARGE SCALE GENOMIC DNA]</scope>
    <source>
        <strain evidence="7">UM2</strain>
    </source>
</reference>
<evidence type="ECO:0000256" key="4">
    <source>
        <dbReference type="ARBA" id="ARBA00023172"/>
    </source>
</evidence>
<evidence type="ECO:0000313" key="6">
    <source>
        <dbReference type="EMBL" id="SKB54284.1"/>
    </source>
</evidence>
<sequence length="405" mass="44769">MARQRIGFSLDSNLLLKTPSVPLIIEVPPPAESAAPRPSFRQVYDAYMSDPTHDWSPRTRLAYETTRRLALAVFGDETPIHSINRARCRAFIETLRWLPRNASKRFPDMSPVDVAERAKANGLTDLISAANINTYVNKLCGVLNWAIKEELIDRNPAAGLKVPDPTQRRDKREPFTTQQLQAIFSAPLYVGCQDDGHGYARPGSNRPRNARFWIPLISLFAGLRLNEACQLDVADIRMVEGVACFTITAMATTPDTDKRLKTASSERLIPIHPELLALGFMEFVAQRAKAGETKLFAEVSLGATGYRSATFSAWFARFCAKAGASSRKTCFHSFRHVFRDALREARVDRDIALALGGWSRPSGAGGSASVSDAYGSGYKIGTLLEAISRVRYPDLDLAILHLVKS</sequence>
<dbReference type="CDD" id="cd01184">
    <property type="entry name" value="INT_C_like_1"/>
    <property type="match status" value="1"/>
</dbReference>
<dbReference type="STRING" id="439228.SAMN06295920_103581"/>
<name>A0A1T5C4D0_9SPHN</name>
<dbReference type="InterPro" id="IPR050090">
    <property type="entry name" value="Tyrosine_recombinase_XerCD"/>
</dbReference>
<keyword evidence="4" id="KW-0233">DNA recombination</keyword>
<dbReference type="Gene3D" id="1.10.150.130">
    <property type="match status" value="1"/>
</dbReference>
<dbReference type="GO" id="GO:0003677">
    <property type="term" value="F:DNA binding"/>
    <property type="evidence" value="ECO:0007669"/>
    <property type="project" value="UniProtKB-KW"/>
</dbReference>
<gene>
    <name evidence="6" type="ORF">SAMN06295920_103581</name>
</gene>
<protein>
    <submittedName>
        <fullName evidence="6">Phage integrase family protein</fullName>
    </submittedName>
</protein>
<dbReference type="InterPro" id="IPR011010">
    <property type="entry name" value="DNA_brk_join_enz"/>
</dbReference>